<feature type="transmembrane region" description="Helical" evidence="15">
    <location>
        <begin position="70"/>
        <end position="88"/>
    </location>
</feature>
<dbReference type="GO" id="GO:0016020">
    <property type="term" value="C:membrane"/>
    <property type="evidence" value="ECO:0007669"/>
    <property type="project" value="InterPro"/>
</dbReference>
<proteinExistence type="predicted"/>
<dbReference type="Pfam" id="PF00122">
    <property type="entry name" value="E1-E2_ATPase"/>
    <property type="match status" value="1"/>
</dbReference>
<keyword evidence="4" id="KW-0597">Phosphoprotein</keyword>
<dbReference type="InterPro" id="IPR006391">
    <property type="entry name" value="P-type_ATPase_bsu_IA"/>
</dbReference>
<dbReference type="InterPro" id="IPR059000">
    <property type="entry name" value="ATPase_P-type_domA"/>
</dbReference>
<keyword evidence="12 15" id="KW-1133">Transmembrane helix</keyword>
<evidence type="ECO:0000256" key="12">
    <source>
        <dbReference type="ARBA" id="ARBA00022989"/>
    </source>
</evidence>
<keyword evidence="2" id="KW-1003">Cell membrane</keyword>
<protein>
    <recommendedName>
        <fullName evidence="16">P-type ATPase A domain-containing protein</fullName>
    </recommendedName>
</protein>
<evidence type="ECO:0000256" key="4">
    <source>
        <dbReference type="ARBA" id="ARBA00022553"/>
    </source>
</evidence>
<dbReference type="GO" id="GO:0005524">
    <property type="term" value="F:ATP binding"/>
    <property type="evidence" value="ECO:0007669"/>
    <property type="project" value="UniProtKB-KW"/>
</dbReference>
<evidence type="ECO:0000256" key="7">
    <source>
        <dbReference type="ARBA" id="ARBA00022741"/>
    </source>
</evidence>
<evidence type="ECO:0000256" key="6">
    <source>
        <dbReference type="ARBA" id="ARBA00022723"/>
    </source>
</evidence>
<keyword evidence="5 15" id="KW-0812">Transmembrane</keyword>
<feature type="domain" description="P-type ATPase A" evidence="16">
    <location>
        <begin position="123"/>
        <end position="213"/>
    </location>
</feature>
<keyword evidence="13" id="KW-0406">Ion transport</keyword>
<evidence type="ECO:0000256" key="11">
    <source>
        <dbReference type="ARBA" id="ARBA00022967"/>
    </source>
</evidence>
<dbReference type="PANTHER" id="PTHR43743">
    <property type="entry name" value="POTASSIUM-TRANSPORTING ATPASE ATP-BINDING SUBUNIT"/>
    <property type="match status" value="1"/>
</dbReference>
<evidence type="ECO:0000256" key="3">
    <source>
        <dbReference type="ARBA" id="ARBA00022538"/>
    </source>
</evidence>
<evidence type="ECO:0000256" key="10">
    <source>
        <dbReference type="ARBA" id="ARBA00022958"/>
    </source>
</evidence>
<keyword evidence="14 15" id="KW-0472">Membrane</keyword>
<evidence type="ECO:0000256" key="13">
    <source>
        <dbReference type="ARBA" id="ARBA00023065"/>
    </source>
</evidence>
<evidence type="ECO:0000256" key="2">
    <source>
        <dbReference type="ARBA" id="ARBA00022475"/>
    </source>
</evidence>
<gene>
    <name evidence="17" type="ORF">S03H2_56594</name>
</gene>
<keyword evidence="6" id="KW-0479">Metal-binding</keyword>
<dbReference type="SUPFAM" id="SSF81653">
    <property type="entry name" value="Calcium ATPase, transduction domain A"/>
    <property type="match status" value="1"/>
</dbReference>
<keyword evidence="3" id="KW-0633">Potassium transport</keyword>
<dbReference type="GO" id="GO:0008556">
    <property type="term" value="F:P-type potassium transmembrane transporter activity"/>
    <property type="evidence" value="ECO:0007669"/>
    <property type="project" value="InterPro"/>
</dbReference>
<evidence type="ECO:0000256" key="15">
    <source>
        <dbReference type="SAM" id="Phobius"/>
    </source>
</evidence>
<keyword evidence="8" id="KW-0067">ATP-binding</keyword>
<evidence type="ECO:0000256" key="5">
    <source>
        <dbReference type="ARBA" id="ARBA00022692"/>
    </source>
</evidence>
<dbReference type="PANTHER" id="PTHR43743:SF1">
    <property type="entry name" value="POTASSIUM-TRANSPORTING ATPASE ATP-BINDING SUBUNIT"/>
    <property type="match status" value="1"/>
</dbReference>
<sequence>METAKLRKRMPVTALTDPKIVWPAVGSAFAKLNPRTLMKNPVMFVVEVVAALTTVIFIRDWVNGNEHLGFAFQIIFWLWVTVLFANFAEAVAEGRGKAQAASLRQTRTDTRAKLIVDEKTGLIVPTLADKLGPGQVVLVEVGDLIPSDGEVIEGVASVNEAAITGESAPVIRESGGDRSAVTGGTLVVSDWLKVRITAAQGSTFLDRMIALVEGAERQKTP</sequence>
<keyword evidence="11" id="KW-1278">Translocase</keyword>
<dbReference type="FunFam" id="2.70.150.10:FF:000033">
    <property type="entry name" value="Potassium-transporting ATPase ATP-binding subunit"/>
    <property type="match status" value="1"/>
</dbReference>
<name>X1L385_9ZZZZ</name>
<evidence type="ECO:0000256" key="8">
    <source>
        <dbReference type="ARBA" id="ARBA00022840"/>
    </source>
</evidence>
<dbReference type="InterPro" id="IPR008250">
    <property type="entry name" value="ATPase_P-typ_transduc_dom_A_sf"/>
</dbReference>
<keyword evidence="1" id="KW-0813">Transport</keyword>
<dbReference type="AlphaFoldDB" id="X1L385"/>
<keyword evidence="10" id="KW-0630">Potassium</keyword>
<evidence type="ECO:0000259" key="16">
    <source>
        <dbReference type="Pfam" id="PF00122"/>
    </source>
</evidence>
<evidence type="ECO:0000256" key="9">
    <source>
        <dbReference type="ARBA" id="ARBA00022842"/>
    </source>
</evidence>
<comment type="caution">
    <text evidence="17">The sequence shown here is derived from an EMBL/GenBank/DDBJ whole genome shotgun (WGS) entry which is preliminary data.</text>
</comment>
<organism evidence="17">
    <name type="scientific">marine sediment metagenome</name>
    <dbReference type="NCBI Taxonomy" id="412755"/>
    <lineage>
        <taxon>unclassified sequences</taxon>
        <taxon>metagenomes</taxon>
        <taxon>ecological metagenomes</taxon>
    </lineage>
</organism>
<accession>X1L385</accession>
<dbReference type="EMBL" id="BARU01036216">
    <property type="protein sequence ID" value="GAH88628.1"/>
    <property type="molecule type" value="Genomic_DNA"/>
</dbReference>
<evidence type="ECO:0000256" key="14">
    <source>
        <dbReference type="ARBA" id="ARBA00023136"/>
    </source>
</evidence>
<dbReference type="Gene3D" id="2.70.150.10">
    <property type="entry name" value="Calcium-transporting ATPase, cytoplasmic transduction domain A"/>
    <property type="match status" value="1"/>
</dbReference>
<feature type="transmembrane region" description="Helical" evidence="15">
    <location>
        <begin position="41"/>
        <end position="58"/>
    </location>
</feature>
<dbReference type="GO" id="GO:0046872">
    <property type="term" value="F:metal ion binding"/>
    <property type="evidence" value="ECO:0007669"/>
    <property type="project" value="UniProtKB-KW"/>
</dbReference>
<feature type="non-terminal residue" evidence="17">
    <location>
        <position position="221"/>
    </location>
</feature>
<reference evidence="17" key="1">
    <citation type="journal article" date="2014" name="Front. Microbiol.">
        <title>High frequency of phylogenetically diverse reductive dehalogenase-homologous genes in deep subseafloor sedimentary metagenomes.</title>
        <authorList>
            <person name="Kawai M."/>
            <person name="Futagami T."/>
            <person name="Toyoda A."/>
            <person name="Takaki Y."/>
            <person name="Nishi S."/>
            <person name="Hori S."/>
            <person name="Arai W."/>
            <person name="Tsubouchi T."/>
            <person name="Morono Y."/>
            <person name="Uchiyama I."/>
            <person name="Ito T."/>
            <person name="Fujiyama A."/>
            <person name="Inagaki F."/>
            <person name="Takami H."/>
        </authorList>
    </citation>
    <scope>NUCLEOTIDE SEQUENCE</scope>
    <source>
        <strain evidence="17">Expedition CK06-06</strain>
    </source>
</reference>
<keyword evidence="9" id="KW-0460">Magnesium</keyword>
<keyword evidence="7" id="KW-0547">Nucleotide-binding</keyword>
<evidence type="ECO:0000313" key="17">
    <source>
        <dbReference type="EMBL" id="GAH88628.1"/>
    </source>
</evidence>
<evidence type="ECO:0000256" key="1">
    <source>
        <dbReference type="ARBA" id="ARBA00022448"/>
    </source>
</evidence>